<feature type="region of interest" description="Disordered" evidence="1">
    <location>
        <begin position="22"/>
        <end position="80"/>
    </location>
</feature>
<sequence length="80" mass="8682">MLTRRAVNMGVNKGIDAAADLARMPPPAHPLPDADSLHGTGNADQAAEGRKRLTPEQRQAKRAARRARKAARMAKRASRM</sequence>
<protein>
    <submittedName>
        <fullName evidence="2">Uncharacterized protein</fullName>
    </submittedName>
</protein>
<comment type="caution">
    <text evidence="2">The sequence shown here is derived from an EMBL/GenBank/DDBJ whole genome shotgun (WGS) entry which is preliminary data.</text>
</comment>
<keyword evidence="3" id="KW-1185">Reference proteome</keyword>
<evidence type="ECO:0000313" key="2">
    <source>
        <dbReference type="EMBL" id="MDK3073106.1"/>
    </source>
</evidence>
<accession>A0ABT7FDB2</accession>
<feature type="compositionally biased region" description="Basic residues" evidence="1">
    <location>
        <begin position="60"/>
        <end position="80"/>
    </location>
</feature>
<name>A0ABT7FDB2_9RHOB</name>
<gene>
    <name evidence="2" type="ORF">QO034_08305</name>
</gene>
<feature type="compositionally biased region" description="Basic and acidic residues" evidence="1">
    <location>
        <begin position="47"/>
        <end position="59"/>
    </location>
</feature>
<organism evidence="2 3">
    <name type="scientific">Sedimentitalea xiamensis</name>
    <dbReference type="NCBI Taxonomy" id="3050037"/>
    <lineage>
        <taxon>Bacteria</taxon>
        <taxon>Pseudomonadati</taxon>
        <taxon>Pseudomonadota</taxon>
        <taxon>Alphaproteobacteria</taxon>
        <taxon>Rhodobacterales</taxon>
        <taxon>Paracoccaceae</taxon>
        <taxon>Sedimentitalea</taxon>
    </lineage>
</organism>
<evidence type="ECO:0000313" key="3">
    <source>
        <dbReference type="Proteomes" id="UP001227126"/>
    </source>
</evidence>
<reference evidence="2 3" key="1">
    <citation type="submission" date="2023-05" db="EMBL/GenBank/DDBJ databases">
        <title>Sedimentitalea sp. nov. JM2-8.</title>
        <authorList>
            <person name="Huang J."/>
        </authorList>
    </citation>
    <scope>NUCLEOTIDE SEQUENCE [LARGE SCALE GENOMIC DNA]</scope>
    <source>
        <strain evidence="2 3">JM2-8</strain>
    </source>
</reference>
<proteinExistence type="predicted"/>
<dbReference type="Proteomes" id="UP001227126">
    <property type="component" value="Unassembled WGS sequence"/>
</dbReference>
<evidence type="ECO:0000256" key="1">
    <source>
        <dbReference type="SAM" id="MobiDB-lite"/>
    </source>
</evidence>
<dbReference type="RefSeq" id="WP_284485045.1">
    <property type="nucleotide sequence ID" value="NZ_JASNJE010000007.1"/>
</dbReference>
<dbReference type="EMBL" id="JASNJE010000007">
    <property type="protein sequence ID" value="MDK3073106.1"/>
    <property type="molecule type" value="Genomic_DNA"/>
</dbReference>